<sequence length="40" mass="4320">MTVFTEFQAVVFAGGYGSRMTDLTSNIPKSLLPVANVPLF</sequence>
<evidence type="ECO:0000313" key="1">
    <source>
        <dbReference type="Proteomes" id="UP000887579"/>
    </source>
</evidence>
<protein>
    <submittedName>
        <fullName evidence="2">Nucleotidyl transferase domain-containing protein</fullName>
    </submittedName>
</protein>
<reference evidence="2" key="1">
    <citation type="submission" date="2022-11" db="UniProtKB">
        <authorList>
            <consortium name="WormBaseParasite"/>
        </authorList>
    </citation>
    <scope>IDENTIFICATION</scope>
</reference>
<proteinExistence type="predicted"/>
<name>A0AC34EZY4_9BILA</name>
<organism evidence="1 2">
    <name type="scientific">Panagrolaimus sp. ES5</name>
    <dbReference type="NCBI Taxonomy" id="591445"/>
    <lineage>
        <taxon>Eukaryota</taxon>
        <taxon>Metazoa</taxon>
        <taxon>Ecdysozoa</taxon>
        <taxon>Nematoda</taxon>
        <taxon>Chromadorea</taxon>
        <taxon>Rhabditida</taxon>
        <taxon>Tylenchina</taxon>
        <taxon>Panagrolaimomorpha</taxon>
        <taxon>Panagrolaimoidea</taxon>
        <taxon>Panagrolaimidae</taxon>
        <taxon>Panagrolaimus</taxon>
    </lineage>
</organism>
<dbReference type="WBParaSite" id="ES5_v2.g10290.t1">
    <property type="protein sequence ID" value="ES5_v2.g10290.t1"/>
    <property type="gene ID" value="ES5_v2.g10290"/>
</dbReference>
<evidence type="ECO:0000313" key="2">
    <source>
        <dbReference type="WBParaSite" id="ES5_v2.g10290.t1"/>
    </source>
</evidence>
<dbReference type="Proteomes" id="UP000887579">
    <property type="component" value="Unplaced"/>
</dbReference>
<accession>A0AC34EZY4</accession>